<gene>
    <name evidence="3" type="ORF">HOP12_03595</name>
</gene>
<feature type="domain" description="Thioredoxin" evidence="2">
    <location>
        <begin position="28"/>
        <end position="180"/>
    </location>
</feature>
<dbReference type="Pfam" id="PF00578">
    <property type="entry name" value="AhpC-TSA"/>
    <property type="match status" value="1"/>
</dbReference>
<dbReference type="Gene3D" id="3.40.30.10">
    <property type="entry name" value="Glutaredoxin"/>
    <property type="match status" value="1"/>
</dbReference>
<feature type="signal peptide" evidence="1">
    <location>
        <begin position="1"/>
        <end position="22"/>
    </location>
</feature>
<dbReference type="InterPro" id="IPR047262">
    <property type="entry name" value="PRX-like1"/>
</dbReference>
<dbReference type="Proteomes" id="UP000580839">
    <property type="component" value="Unassembled WGS sequence"/>
</dbReference>
<evidence type="ECO:0000256" key="1">
    <source>
        <dbReference type="SAM" id="SignalP"/>
    </source>
</evidence>
<dbReference type="EMBL" id="JABFRW010000033">
    <property type="protein sequence ID" value="NOT33235.1"/>
    <property type="molecule type" value="Genomic_DNA"/>
</dbReference>
<dbReference type="InterPro" id="IPR000866">
    <property type="entry name" value="AhpC/TSA"/>
</dbReference>
<accession>A0A849SMY2</accession>
<organism evidence="3 4">
    <name type="scientific">Eiseniibacteriota bacterium</name>
    <dbReference type="NCBI Taxonomy" id="2212470"/>
    <lineage>
        <taxon>Bacteria</taxon>
        <taxon>Candidatus Eiseniibacteriota</taxon>
    </lineage>
</organism>
<evidence type="ECO:0000259" key="2">
    <source>
        <dbReference type="PROSITE" id="PS51352"/>
    </source>
</evidence>
<comment type="caution">
    <text evidence="3">The sequence shown here is derived from an EMBL/GenBank/DDBJ whole genome shotgun (WGS) entry which is preliminary data.</text>
</comment>
<evidence type="ECO:0000313" key="4">
    <source>
        <dbReference type="Proteomes" id="UP000580839"/>
    </source>
</evidence>
<feature type="chain" id="PRO_5032529622" evidence="1">
    <location>
        <begin position="23"/>
        <end position="208"/>
    </location>
</feature>
<dbReference type="PANTHER" id="PTHR43640:SF1">
    <property type="entry name" value="THIOREDOXIN-DEPENDENT PEROXIREDOXIN"/>
    <property type="match status" value="1"/>
</dbReference>
<evidence type="ECO:0000313" key="3">
    <source>
        <dbReference type="EMBL" id="NOT33235.1"/>
    </source>
</evidence>
<dbReference type="GO" id="GO:0016491">
    <property type="term" value="F:oxidoreductase activity"/>
    <property type="evidence" value="ECO:0007669"/>
    <property type="project" value="InterPro"/>
</dbReference>
<dbReference type="InterPro" id="IPR036249">
    <property type="entry name" value="Thioredoxin-like_sf"/>
</dbReference>
<protein>
    <submittedName>
        <fullName evidence="3">Thioredoxin family protein</fullName>
    </submittedName>
</protein>
<dbReference type="PROSITE" id="PS51352">
    <property type="entry name" value="THIOREDOXIN_2"/>
    <property type="match status" value="1"/>
</dbReference>
<sequence>MKSLIRLAAVAALATLTLTTLASDSSALAIGEVAPQTDVALQNVDGKSLTLANVAGKKGTLVVFTCNACPFAKAWESRVAKLGNQALGQGIGVIAINSNDPSVNAEDSYAQMQSRAKTLGLKFPYVVDAHSNLARAFGATRTPEVFLFDAAGKLVYHGAIDDNSRDAKAVKEPYLRNAVAAVASNKAVTLAETKSIGCSIKFHEKSSD</sequence>
<keyword evidence="1" id="KW-0732">Signal</keyword>
<dbReference type="AlphaFoldDB" id="A0A849SMY2"/>
<proteinExistence type="predicted"/>
<dbReference type="CDD" id="cd02969">
    <property type="entry name" value="PRX_like1"/>
    <property type="match status" value="1"/>
</dbReference>
<name>A0A849SMY2_UNCEI</name>
<dbReference type="SUPFAM" id="SSF52833">
    <property type="entry name" value="Thioredoxin-like"/>
    <property type="match status" value="1"/>
</dbReference>
<dbReference type="PANTHER" id="PTHR43640">
    <property type="entry name" value="OS07G0260300 PROTEIN"/>
    <property type="match status" value="1"/>
</dbReference>
<dbReference type="InterPro" id="IPR013766">
    <property type="entry name" value="Thioredoxin_domain"/>
</dbReference>
<reference evidence="3 4" key="1">
    <citation type="submission" date="2020-04" db="EMBL/GenBank/DDBJ databases">
        <title>Metagenomic profiling of ammonia- and methane-oxidizing microorganisms in a Dutch drinking water treatment plant.</title>
        <authorList>
            <person name="Poghosyan L."/>
            <person name="Leucker S."/>
        </authorList>
    </citation>
    <scope>NUCLEOTIDE SEQUENCE [LARGE SCALE GENOMIC DNA]</scope>
    <source>
        <strain evidence="3">S-RSF-IL-03</strain>
    </source>
</reference>
<dbReference type="GO" id="GO:0016209">
    <property type="term" value="F:antioxidant activity"/>
    <property type="evidence" value="ECO:0007669"/>
    <property type="project" value="InterPro"/>
</dbReference>